<keyword evidence="3 7" id="KW-0812">Transmembrane</keyword>
<evidence type="ECO:0000256" key="1">
    <source>
        <dbReference type="ARBA" id="ARBA00004651"/>
    </source>
</evidence>
<evidence type="ECO:0000256" key="5">
    <source>
        <dbReference type="ARBA" id="ARBA00023136"/>
    </source>
</evidence>
<feature type="domain" description="Integral membrane bound transporter" evidence="8">
    <location>
        <begin position="22"/>
        <end position="142"/>
    </location>
</feature>
<accession>A0A0W0VN59</accession>
<feature type="transmembrane region" description="Helical" evidence="7">
    <location>
        <begin position="130"/>
        <end position="149"/>
    </location>
</feature>
<evidence type="ECO:0000256" key="3">
    <source>
        <dbReference type="ARBA" id="ARBA00022692"/>
    </source>
</evidence>
<evidence type="ECO:0000313" key="10">
    <source>
        <dbReference type="Proteomes" id="UP000054997"/>
    </source>
</evidence>
<keyword evidence="10" id="KW-1185">Reference proteome</keyword>
<comment type="similarity">
    <text evidence="6">Belongs to the YccS/YhfK family.</text>
</comment>
<proteinExistence type="inferred from homology"/>
<sequence>MLKTTTKMAMQASIAISIAEMVRLYAQLDRGYWITLTAMALTAQTWGESVKRSFERVGMTALGGMIGTVLYFYVPHDMPGLLVTILLLFVFFTVYTLKIAHLLSVFFLTGFVVFLFAILGNWNWQMLQMRIFDTAIGAVIALGVGCFFFSNRTDVRDLLCGYLQKMKAVIANVFFTRNQARTAVTGKALADEFQQIKKDACSIRYELLFHRLNPHRFHTLLNQIEYCTLTVLNLTESYEWLMAYLSPDEREAVLQAAKTTIENIEALVSCFNQHTSKFVSAADVSELLNQAIARDPGRFASLESNALGFFSVMYIFTRLNQVLGEAYALIKGAYPPEKSLECKAIGERG</sequence>
<name>A0A0W0VN59_9GAMM</name>
<feature type="transmembrane region" description="Helical" evidence="7">
    <location>
        <begin position="57"/>
        <end position="74"/>
    </location>
</feature>
<dbReference type="OrthoDB" id="8670769at2"/>
<evidence type="ECO:0000256" key="2">
    <source>
        <dbReference type="ARBA" id="ARBA00022475"/>
    </source>
</evidence>
<keyword evidence="2" id="KW-1003">Cell membrane</keyword>
<dbReference type="Pfam" id="PF13515">
    <property type="entry name" value="FUSC_2"/>
    <property type="match status" value="1"/>
</dbReference>
<keyword evidence="4 7" id="KW-1133">Transmembrane helix</keyword>
<comment type="caution">
    <text evidence="9">The sequence shown here is derived from an EMBL/GenBank/DDBJ whole genome shotgun (WGS) entry which is preliminary data.</text>
</comment>
<dbReference type="RefSeq" id="WP_058529128.1">
    <property type="nucleotide sequence ID" value="NZ_CAAAHZ010000024.1"/>
</dbReference>
<dbReference type="AlphaFoldDB" id="A0A0W0VN59"/>
<dbReference type="PANTHER" id="PTHR30509">
    <property type="entry name" value="P-HYDROXYBENZOIC ACID EFFLUX PUMP SUBUNIT-RELATED"/>
    <property type="match status" value="1"/>
</dbReference>
<feature type="transmembrane region" description="Helical" evidence="7">
    <location>
        <begin position="80"/>
        <end position="97"/>
    </location>
</feature>
<dbReference type="EMBL" id="LNYK01000015">
    <property type="protein sequence ID" value="KTD21514.1"/>
    <property type="molecule type" value="Genomic_DNA"/>
</dbReference>
<comment type="subcellular location">
    <subcellularLocation>
        <location evidence="1">Cell membrane</location>
        <topology evidence="1">Multi-pass membrane protein</topology>
    </subcellularLocation>
</comment>
<evidence type="ECO:0000256" key="7">
    <source>
        <dbReference type="SAM" id="Phobius"/>
    </source>
</evidence>
<evidence type="ECO:0000256" key="4">
    <source>
        <dbReference type="ARBA" id="ARBA00022989"/>
    </source>
</evidence>
<protein>
    <submittedName>
        <fullName evidence="9">Fusaric acid resistance protein family protein</fullName>
    </submittedName>
</protein>
<feature type="transmembrane region" description="Helical" evidence="7">
    <location>
        <begin position="104"/>
        <end position="124"/>
    </location>
</feature>
<dbReference type="Proteomes" id="UP000054997">
    <property type="component" value="Unassembled WGS sequence"/>
</dbReference>
<dbReference type="PATRIC" id="fig|45068.5.peg.1198"/>
<gene>
    <name evidence="9" type="ORF">Llon_1114</name>
</gene>
<dbReference type="PANTHER" id="PTHR30509:SF9">
    <property type="entry name" value="MULTIDRUG RESISTANCE PROTEIN MDTO"/>
    <property type="match status" value="1"/>
</dbReference>
<dbReference type="STRING" id="45068.Llon_1114"/>
<dbReference type="GO" id="GO:0005886">
    <property type="term" value="C:plasma membrane"/>
    <property type="evidence" value="ECO:0007669"/>
    <property type="project" value="UniProtKB-SubCell"/>
</dbReference>
<reference evidence="9 10" key="1">
    <citation type="submission" date="2015-11" db="EMBL/GenBank/DDBJ databases">
        <title>Genomic analysis of 38 Legionella species identifies large and diverse effector repertoires.</title>
        <authorList>
            <person name="Burstein D."/>
            <person name="Amaro F."/>
            <person name="Zusman T."/>
            <person name="Lifshitz Z."/>
            <person name="Cohen O."/>
            <person name="Gilbert J.A."/>
            <person name="Pupko T."/>
            <person name="Shuman H.A."/>
            <person name="Segal G."/>
        </authorList>
    </citation>
    <scope>NUCLEOTIDE SEQUENCE [LARGE SCALE GENOMIC DNA]</scope>
    <source>
        <strain evidence="9 10">ATCC 49505</strain>
    </source>
</reference>
<evidence type="ECO:0000259" key="8">
    <source>
        <dbReference type="Pfam" id="PF13515"/>
    </source>
</evidence>
<evidence type="ECO:0000256" key="6">
    <source>
        <dbReference type="ARBA" id="ARBA00043993"/>
    </source>
</evidence>
<dbReference type="InterPro" id="IPR049453">
    <property type="entry name" value="Memb_transporter_dom"/>
</dbReference>
<organism evidence="9 10">
    <name type="scientific">Legionella londiniensis</name>
    <dbReference type="NCBI Taxonomy" id="45068"/>
    <lineage>
        <taxon>Bacteria</taxon>
        <taxon>Pseudomonadati</taxon>
        <taxon>Pseudomonadota</taxon>
        <taxon>Gammaproteobacteria</taxon>
        <taxon>Legionellales</taxon>
        <taxon>Legionellaceae</taxon>
        <taxon>Legionella</taxon>
    </lineage>
</organism>
<keyword evidence="5 7" id="KW-0472">Membrane</keyword>
<evidence type="ECO:0000313" key="9">
    <source>
        <dbReference type="EMBL" id="KTD21514.1"/>
    </source>
</evidence>